<dbReference type="InterPro" id="IPR008538">
    <property type="entry name" value="Uma2"/>
</dbReference>
<sequence length="188" mass="20468">MVAMPAVEQPLPAENDLLQTFLELETPPGYRAQLIDDDGEIVVTQPPDGSHEAAFSLIIKQFVRRSAIDLDVSGNKGLVVPDGRFIPDGTISPVGHFEDAEPWARPDGVLLVFEITSTNPVRDREAKRRGYAAAGIPCYLLVDRGHGTVTLFTDPSDGDYQAHSEVTFGKPLELPAPFSFTLDTAPLR</sequence>
<keyword evidence="3" id="KW-1185">Reference proteome</keyword>
<name>A0ABW0V7V9_9ACTN</name>
<feature type="domain" description="Putative restriction endonuclease" evidence="1">
    <location>
        <begin position="19"/>
        <end position="183"/>
    </location>
</feature>
<gene>
    <name evidence="2" type="ORF">ACFPZF_04590</name>
</gene>
<dbReference type="EMBL" id="JBHSOC010000005">
    <property type="protein sequence ID" value="MFC5640631.1"/>
    <property type="molecule type" value="Genomic_DNA"/>
</dbReference>
<dbReference type="SUPFAM" id="SSF52980">
    <property type="entry name" value="Restriction endonuclease-like"/>
    <property type="match status" value="1"/>
</dbReference>
<dbReference type="Pfam" id="PF05685">
    <property type="entry name" value="Uma2"/>
    <property type="match status" value="1"/>
</dbReference>
<dbReference type="InterPro" id="IPR012296">
    <property type="entry name" value="Nuclease_put_TT1808"/>
</dbReference>
<dbReference type="PANTHER" id="PTHR35400">
    <property type="entry name" value="SLR1083 PROTEIN"/>
    <property type="match status" value="1"/>
</dbReference>
<evidence type="ECO:0000259" key="1">
    <source>
        <dbReference type="Pfam" id="PF05685"/>
    </source>
</evidence>
<comment type="caution">
    <text evidence="2">The sequence shown here is derived from an EMBL/GenBank/DDBJ whole genome shotgun (WGS) entry which is preliminary data.</text>
</comment>
<keyword evidence="2" id="KW-0378">Hydrolase</keyword>
<keyword evidence="2" id="KW-0540">Nuclease</keyword>
<evidence type="ECO:0000313" key="3">
    <source>
        <dbReference type="Proteomes" id="UP001596066"/>
    </source>
</evidence>
<dbReference type="RefSeq" id="WP_346142372.1">
    <property type="nucleotide sequence ID" value="NZ_BAAAUA010000009.1"/>
</dbReference>
<proteinExistence type="predicted"/>
<dbReference type="GO" id="GO:0004519">
    <property type="term" value="F:endonuclease activity"/>
    <property type="evidence" value="ECO:0007669"/>
    <property type="project" value="UniProtKB-KW"/>
</dbReference>
<dbReference type="Gene3D" id="3.90.1570.10">
    <property type="entry name" value="tt1808, chain A"/>
    <property type="match status" value="1"/>
</dbReference>
<dbReference type="Proteomes" id="UP001596066">
    <property type="component" value="Unassembled WGS sequence"/>
</dbReference>
<keyword evidence="2" id="KW-0255">Endonuclease</keyword>
<accession>A0ABW0V7V9</accession>
<dbReference type="CDD" id="cd06260">
    <property type="entry name" value="DUF820-like"/>
    <property type="match status" value="1"/>
</dbReference>
<dbReference type="PANTHER" id="PTHR35400:SF3">
    <property type="entry name" value="SLL1072 PROTEIN"/>
    <property type="match status" value="1"/>
</dbReference>
<evidence type="ECO:0000313" key="2">
    <source>
        <dbReference type="EMBL" id="MFC5640631.1"/>
    </source>
</evidence>
<dbReference type="InterPro" id="IPR011335">
    <property type="entry name" value="Restrct_endonuc-II-like"/>
</dbReference>
<reference evidence="3" key="1">
    <citation type="journal article" date="2019" name="Int. J. Syst. Evol. Microbiol.">
        <title>The Global Catalogue of Microorganisms (GCM) 10K type strain sequencing project: providing services to taxonomists for standard genome sequencing and annotation.</title>
        <authorList>
            <consortium name="The Broad Institute Genomics Platform"/>
            <consortium name="The Broad Institute Genome Sequencing Center for Infectious Disease"/>
            <person name="Wu L."/>
            <person name="Ma J."/>
        </authorList>
    </citation>
    <scope>NUCLEOTIDE SEQUENCE [LARGE SCALE GENOMIC DNA]</scope>
    <source>
        <strain evidence="3">CGMCC 4.1622</strain>
    </source>
</reference>
<organism evidence="2 3">
    <name type="scientific">Kitasatospora cinereorecta</name>
    <dbReference type="NCBI Taxonomy" id="285560"/>
    <lineage>
        <taxon>Bacteria</taxon>
        <taxon>Bacillati</taxon>
        <taxon>Actinomycetota</taxon>
        <taxon>Actinomycetes</taxon>
        <taxon>Kitasatosporales</taxon>
        <taxon>Streptomycetaceae</taxon>
        <taxon>Kitasatospora</taxon>
    </lineage>
</organism>
<protein>
    <submittedName>
        <fullName evidence="2">Uma2 family endonuclease</fullName>
    </submittedName>
</protein>